<protein>
    <recommendedName>
        <fullName evidence="3">Triosephosphate isomerase</fullName>
        <ecNumber evidence="3">5.3.1.1</ecNumber>
    </recommendedName>
</protein>
<dbReference type="GO" id="GO:0004807">
    <property type="term" value="F:triose-phosphate isomerase activity"/>
    <property type="evidence" value="ECO:0007669"/>
    <property type="project" value="UniProtKB-EC"/>
</dbReference>
<dbReference type="SUPFAM" id="SSF51351">
    <property type="entry name" value="Triosephosphate isomerase (TIM)"/>
    <property type="match status" value="1"/>
</dbReference>
<dbReference type="GO" id="GO:0019563">
    <property type="term" value="P:glycerol catabolic process"/>
    <property type="evidence" value="ECO:0007669"/>
    <property type="project" value="TreeGrafter"/>
</dbReference>
<comment type="subcellular location">
    <subcellularLocation>
        <location evidence="3">Cytoplasm</location>
    </subcellularLocation>
</comment>
<organism evidence="4 5">
    <name type="scientific">Desulfolithobacter dissulfuricans</name>
    <dbReference type="NCBI Taxonomy" id="2795293"/>
    <lineage>
        <taxon>Bacteria</taxon>
        <taxon>Pseudomonadati</taxon>
        <taxon>Thermodesulfobacteriota</taxon>
        <taxon>Desulfobulbia</taxon>
        <taxon>Desulfobulbales</taxon>
        <taxon>Desulfobulbaceae</taxon>
        <taxon>Desulfolithobacter</taxon>
    </lineage>
</organism>
<comment type="pathway">
    <text evidence="3">Carbohydrate biosynthesis; gluconeogenesis.</text>
</comment>
<dbReference type="PANTHER" id="PTHR21139">
    <property type="entry name" value="TRIOSEPHOSPHATE ISOMERASE"/>
    <property type="match status" value="1"/>
</dbReference>
<dbReference type="Pfam" id="PF00121">
    <property type="entry name" value="TIM"/>
    <property type="match status" value="1"/>
</dbReference>
<evidence type="ECO:0000256" key="1">
    <source>
        <dbReference type="ARBA" id="ARBA00007422"/>
    </source>
</evidence>
<dbReference type="InterPro" id="IPR013785">
    <property type="entry name" value="Aldolase_TIM"/>
</dbReference>
<dbReference type="KEGG" id="ddu:GF1_26030"/>
<dbReference type="RefSeq" id="WP_267926963.1">
    <property type="nucleotide sequence ID" value="NZ_AP024233.1"/>
</dbReference>
<name>A0A915XKN2_9BACT</name>
<dbReference type="InterPro" id="IPR035990">
    <property type="entry name" value="TIM_sf"/>
</dbReference>
<dbReference type="Gene3D" id="3.20.20.70">
    <property type="entry name" value="Aldolase class I"/>
    <property type="match status" value="1"/>
</dbReference>
<dbReference type="InterPro" id="IPR000652">
    <property type="entry name" value="Triosephosphate_isomerase"/>
</dbReference>
<evidence type="ECO:0000313" key="5">
    <source>
        <dbReference type="Proteomes" id="UP001063350"/>
    </source>
</evidence>
<dbReference type="PROSITE" id="PS51440">
    <property type="entry name" value="TIM_2"/>
    <property type="match status" value="1"/>
</dbReference>
<dbReference type="CDD" id="cd00311">
    <property type="entry name" value="TIM"/>
    <property type="match status" value="1"/>
</dbReference>
<keyword evidence="2 3" id="KW-0413">Isomerase</keyword>
<keyword evidence="5" id="KW-1185">Reference proteome</keyword>
<dbReference type="EMBL" id="AP024233">
    <property type="protein sequence ID" value="BCO10227.1"/>
    <property type="molecule type" value="Genomic_DNA"/>
</dbReference>
<reference evidence="4" key="1">
    <citation type="submission" date="2020-12" db="EMBL/GenBank/DDBJ databases">
        <title>Desulfobium dissulfuricans gen. nov., sp. nov., a novel mesophilic, sulfate-reducing bacterium isolated from a deep-sea hydrothermal vent.</title>
        <authorList>
            <person name="Hashimoto Y."/>
            <person name="Tame A."/>
            <person name="Sawayama S."/>
            <person name="Miyazaki J."/>
            <person name="Takai K."/>
            <person name="Nakagawa S."/>
        </authorList>
    </citation>
    <scope>NUCLEOTIDE SEQUENCE</scope>
    <source>
        <strain evidence="4">GF1</strain>
    </source>
</reference>
<dbReference type="GO" id="GO:0006096">
    <property type="term" value="P:glycolytic process"/>
    <property type="evidence" value="ECO:0007669"/>
    <property type="project" value="UniProtKB-KW"/>
</dbReference>
<keyword evidence="3" id="KW-0312">Gluconeogenesis</keyword>
<keyword evidence="3" id="KW-0324">Glycolysis</keyword>
<dbReference type="GO" id="GO:0046166">
    <property type="term" value="P:glyceraldehyde-3-phosphate biosynthetic process"/>
    <property type="evidence" value="ECO:0007669"/>
    <property type="project" value="TreeGrafter"/>
</dbReference>
<comment type="catalytic activity">
    <reaction evidence="3">
        <text>D-glyceraldehyde 3-phosphate = dihydroxyacetone phosphate</text>
        <dbReference type="Rhea" id="RHEA:18585"/>
        <dbReference type="ChEBI" id="CHEBI:57642"/>
        <dbReference type="ChEBI" id="CHEBI:59776"/>
        <dbReference type="EC" id="5.3.1.1"/>
    </reaction>
</comment>
<comment type="pathway">
    <text evidence="3">Carbohydrate degradation; glycolysis; D-glyceraldehyde 3-phosphate from glycerone phosphate: step 1/1.</text>
</comment>
<dbReference type="GO" id="GO:0006094">
    <property type="term" value="P:gluconeogenesis"/>
    <property type="evidence" value="ECO:0007669"/>
    <property type="project" value="UniProtKB-KW"/>
</dbReference>
<dbReference type="AlphaFoldDB" id="A0A915XKN2"/>
<sequence length="230" mass="24798">MVSEQGKMVVANWKAALSPVKVKQWLDVFRQRYRPVSGIEVVLAVPSLYLRQVYREVASLDGVAVAAQHVSPYPPGAYTGALPAVWLAGMAGYTLAGHRETRKYFHETLQEVAGQVREAVSAGLVPILCMERAVATAQIAAIDSGDLERTVLSYTPSDAVQLEVAHGAREVRDAAAFFSALSGGRPVLYGGGVNRENIQELMGVPELAGVMVGRSCLDVSEFLDLLETLR</sequence>
<comment type="similarity">
    <text evidence="1 3">Belongs to the triosephosphate isomerase family.</text>
</comment>
<evidence type="ECO:0000256" key="2">
    <source>
        <dbReference type="ARBA" id="ARBA00023235"/>
    </source>
</evidence>
<gene>
    <name evidence="4" type="primary">tpiA</name>
    <name evidence="4" type="ORF">GF1_26030</name>
</gene>
<evidence type="ECO:0000313" key="4">
    <source>
        <dbReference type="EMBL" id="BCO10227.1"/>
    </source>
</evidence>
<evidence type="ECO:0000256" key="3">
    <source>
        <dbReference type="RuleBase" id="RU363013"/>
    </source>
</evidence>
<accession>A0A915XKN2</accession>
<comment type="subunit">
    <text evidence="3">Homodimer.</text>
</comment>
<dbReference type="EC" id="5.3.1.1" evidence="3"/>
<dbReference type="Proteomes" id="UP001063350">
    <property type="component" value="Chromosome"/>
</dbReference>
<dbReference type="GO" id="GO:0005829">
    <property type="term" value="C:cytosol"/>
    <property type="evidence" value="ECO:0007669"/>
    <property type="project" value="TreeGrafter"/>
</dbReference>
<proteinExistence type="inferred from homology"/>
<dbReference type="PANTHER" id="PTHR21139:SF42">
    <property type="entry name" value="TRIOSEPHOSPHATE ISOMERASE"/>
    <property type="match status" value="1"/>
</dbReference>
<keyword evidence="3" id="KW-0963">Cytoplasm</keyword>